<dbReference type="AlphaFoldDB" id="K6GNV9"/>
<name>K6GNV9_9BACT</name>
<reference evidence="1 2" key="1">
    <citation type="submission" date="2012-07" db="EMBL/GenBank/DDBJ databases">
        <title>Draft genome sequence of Desulfovibrio magneticus str. Maddingley MBC34 obtained from a metagenomic sequence of a methanogenic enrichment isolated from coal-seam formation water in Victoria, Australia.</title>
        <authorList>
            <person name="Greenfield P."/>
            <person name="Hendry P."/>
            <person name="Li D."/>
            <person name="Rosewarne C.P."/>
            <person name="Tran-Dinh N."/>
            <person name="Elbourne L.D.H."/>
            <person name="Paulsen I.T."/>
            <person name="Midgley D.J."/>
        </authorList>
    </citation>
    <scope>NUCLEOTIDE SEQUENCE [LARGE SCALE GENOMIC DNA]</scope>
    <source>
        <strain evidence="2">Maddingley MBC34</strain>
    </source>
</reference>
<protein>
    <submittedName>
        <fullName evidence="1">Glycosyl transferase</fullName>
    </submittedName>
</protein>
<accession>K6GNV9</accession>
<comment type="caution">
    <text evidence="1">The sequence shown here is derived from an EMBL/GenBank/DDBJ whole genome shotgun (WGS) entry which is preliminary data.</text>
</comment>
<dbReference type="EMBL" id="ALAO01000227">
    <property type="protein sequence ID" value="EKO38620.1"/>
    <property type="molecule type" value="Genomic_DNA"/>
</dbReference>
<proteinExistence type="predicted"/>
<organism evidence="1 2">
    <name type="scientific">Solidesulfovibrio magneticus str. Maddingley MBC34</name>
    <dbReference type="NCBI Taxonomy" id="1206767"/>
    <lineage>
        <taxon>Bacteria</taxon>
        <taxon>Pseudomonadati</taxon>
        <taxon>Thermodesulfobacteriota</taxon>
        <taxon>Desulfovibrionia</taxon>
        <taxon>Desulfovibrionales</taxon>
        <taxon>Desulfovibrionaceae</taxon>
        <taxon>Solidesulfovibrio</taxon>
    </lineage>
</organism>
<evidence type="ECO:0000313" key="2">
    <source>
        <dbReference type="Proteomes" id="UP000006272"/>
    </source>
</evidence>
<gene>
    <name evidence="1" type="ORF">B193_2670</name>
</gene>
<dbReference type="InterPro" id="IPR029044">
    <property type="entry name" value="Nucleotide-diphossugar_trans"/>
</dbReference>
<evidence type="ECO:0000313" key="1">
    <source>
        <dbReference type="EMBL" id="EKO38620.1"/>
    </source>
</evidence>
<dbReference type="Pfam" id="PF13704">
    <property type="entry name" value="Glyco_tranf_2_4"/>
    <property type="match status" value="1"/>
</dbReference>
<dbReference type="Gene3D" id="3.90.550.10">
    <property type="entry name" value="Spore Coat Polysaccharide Biosynthesis Protein SpsA, Chain A"/>
    <property type="match status" value="1"/>
</dbReference>
<dbReference type="GO" id="GO:0016740">
    <property type="term" value="F:transferase activity"/>
    <property type="evidence" value="ECO:0007669"/>
    <property type="project" value="UniProtKB-KW"/>
</dbReference>
<sequence length="371" mass="43412">MLYAITCAWNESDIIYSTVKNLYVQGCDKVFLVDNGSTDNTISEARRAGAILVNTFETHYFDEIKKVSILNSSVMAINEASPYDEIWWIYLDADEFPCGWEGKTLKESLLSTEGIVGAIHSQIYDHFPTTEPFYIQDHYPGDFQIYANKSQIQKIQLIKYRKGKRHIFTYGGFHYYDAHGEEVIENDKKIELHHFNFRQIDFTKNRLEQLVQKRPDGTARIDWMSDYAKRVHSLESTAYHQRLEKLDIVYSSNRFELFAQKSLCYNFQSLKRWHAFNGTSNSVKIHCRNEDYVLWKAFYYFFSSNLKYAKQAFGEYIKLAPTGVERELAAVKLLEISKISTGEVREKDVAKFLKSKHLIVRNAVEKIFFED</sequence>
<keyword evidence="1" id="KW-0808">Transferase</keyword>
<dbReference type="SUPFAM" id="SSF53448">
    <property type="entry name" value="Nucleotide-diphospho-sugar transferases"/>
    <property type="match status" value="1"/>
</dbReference>
<dbReference type="Proteomes" id="UP000006272">
    <property type="component" value="Unassembled WGS sequence"/>
</dbReference>